<organism evidence="2 3">
    <name type="scientific">Marchantia polymorpha</name>
    <name type="common">Common liverwort</name>
    <name type="synonym">Marchantia aquatica</name>
    <dbReference type="NCBI Taxonomy" id="3197"/>
    <lineage>
        <taxon>Eukaryota</taxon>
        <taxon>Viridiplantae</taxon>
        <taxon>Streptophyta</taxon>
        <taxon>Embryophyta</taxon>
        <taxon>Marchantiophyta</taxon>
        <taxon>Marchantiopsida</taxon>
        <taxon>Marchantiidae</taxon>
        <taxon>Marchantiales</taxon>
        <taxon>Marchantiaceae</taxon>
        <taxon>Marchantia</taxon>
    </lineage>
</organism>
<proteinExistence type="predicted"/>
<sequence>MQTLSGEGWMEQSKGLPCDSKTWEHNIPHVTRNDSDRRTIHDLMTGRLLLVRSVVPSPRSYLHIRRADDPSLTCYQPVAASDLSFGAWHELESFGSWNKDEN</sequence>
<name>A0A2R6X2W3_MARPO</name>
<reference evidence="3" key="1">
    <citation type="journal article" date="2017" name="Cell">
        <title>Insights into land plant evolution garnered from the Marchantia polymorpha genome.</title>
        <authorList>
            <person name="Bowman J.L."/>
            <person name="Kohchi T."/>
            <person name="Yamato K.T."/>
            <person name="Jenkins J."/>
            <person name="Shu S."/>
            <person name="Ishizaki K."/>
            <person name="Yamaoka S."/>
            <person name="Nishihama R."/>
            <person name="Nakamura Y."/>
            <person name="Berger F."/>
            <person name="Adam C."/>
            <person name="Aki S.S."/>
            <person name="Althoff F."/>
            <person name="Araki T."/>
            <person name="Arteaga-Vazquez M.A."/>
            <person name="Balasubrmanian S."/>
            <person name="Barry K."/>
            <person name="Bauer D."/>
            <person name="Boehm C.R."/>
            <person name="Briginshaw L."/>
            <person name="Caballero-Perez J."/>
            <person name="Catarino B."/>
            <person name="Chen F."/>
            <person name="Chiyoda S."/>
            <person name="Chovatia M."/>
            <person name="Davies K.M."/>
            <person name="Delmans M."/>
            <person name="Demura T."/>
            <person name="Dierschke T."/>
            <person name="Dolan L."/>
            <person name="Dorantes-Acosta A.E."/>
            <person name="Eklund D.M."/>
            <person name="Florent S.N."/>
            <person name="Flores-Sandoval E."/>
            <person name="Fujiyama A."/>
            <person name="Fukuzawa H."/>
            <person name="Galik B."/>
            <person name="Grimanelli D."/>
            <person name="Grimwood J."/>
            <person name="Grossniklaus U."/>
            <person name="Hamada T."/>
            <person name="Haseloff J."/>
            <person name="Hetherington A.J."/>
            <person name="Higo A."/>
            <person name="Hirakawa Y."/>
            <person name="Hundley H.N."/>
            <person name="Ikeda Y."/>
            <person name="Inoue K."/>
            <person name="Inoue S.I."/>
            <person name="Ishida S."/>
            <person name="Jia Q."/>
            <person name="Kakita M."/>
            <person name="Kanazawa T."/>
            <person name="Kawai Y."/>
            <person name="Kawashima T."/>
            <person name="Kennedy M."/>
            <person name="Kinose K."/>
            <person name="Kinoshita T."/>
            <person name="Kohara Y."/>
            <person name="Koide E."/>
            <person name="Komatsu K."/>
            <person name="Kopischke S."/>
            <person name="Kubo M."/>
            <person name="Kyozuka J."/>
            <person name="Lagercrantz U."/>
            <person name="Lin S.S."/>
            <person name="Lindquist E."/>
            <person name="Lipzen A.M."/>
            <person name="Lu C.W."/>
            <person name="De Luna E."/>
            <person name="Martienssen R.A."/>
            <person name="Minamino N."/>
            <person name="Mizutani M."/>
            <person name="Mizutani M."/>
            <person name="Mochizuki N."/>
            <person name="Monte I."/>
            <person name="Mosher R."/>
            <person name="Nagasaki H."/>
            <person name="Nakagami H."/>
            <person name="Naramoto S."/>
            <person name="Nishitani K."/>
            <person name="Ohtani M."/>
            <person name="Okamoto T."/>
            <person name="Okumura M."/>
            <person name="Phillips J."/>
            <person name="Pollak B."/>
            <person name="Reinders A."/>
            <person name="Rovekamp M."/>
            <person name="Sano R."/>
            <person name="Sawa S."/>
            <person name="Schmid M.W."/>
            <person name="Shirakawa M."/>
            <person name="Solano R."/>
            <person name="Spunde A."/>
            <person name="Suetsugu N."/>
            <person name="Sugano S."/>
            <person name="Sugiyama A."/>
            <person name="Sun R."/>
            <person name="Suzuki Y."/>
            <person name="Takenaka M."/>
            <person name="Takezawa D."/>
            <person name="Tomogane H."/>
            <person name="Tsuzuki M."/>
            <person name="Ueda T."/>
            <person name="Umeda M."/>
            <person name="Ward J.M."/>
            <person name="Watanabe Y."/>
            <person name="Yazaki K."/>
            <person name="Yokoyama R."/>
            <person name="Yoshitake Y."/>
            <person name="Yotsui I."/>
            <person name="Zachgo S."/>
            <person name="Schmutz J."/>
        </authorList>
    </citation>
    <scope>NUCLEOTIDE SEQUENCE [LARGE SCALE GENOMIC DNA]</scope>
    <source>
        <strain evidence="3">Tak-1</strain>
    </source>
</reference>
<dbReference type="AlphaFoldDB" id="A0A2R6X2W3"/>
<dbReference type="EMBL" id="KZ772712">
    <property type="protein sequence ID" value="PTQ40416.1"/>
    <property type="molecule type" value="Genomic_DNA"/>
</dbReference>
<protein>
    <submittedName>
        <fullName evidence="2">Uncharacterized protein</fullName>
    </submittedName>
</protein>
<dbReference type="Proteomes" id="UP000244005">
    <property type="component" value="Unassembled WGS sequence"/>
</dbReference>
<gene>
    <name evidence="2" type="ORF">MARPO_0040s0088</name>
</gene>
<feature type="region of interest" description="Disordered" evidence="1">
    <location>
        <begin position="1"/>
        <end position="23"/>
    </location>
</feature>
<keyword evidence="3" id="KW-1185">Reference proteome</keyword>
<evidence type="ECO:0000256" key="1">
    <source>
        <dbReference type="SAM" id="MobiDB-lite"/>
    </source>
</evidence>
<evidence type="ECO:0000313" key="2">
    <source>
        <dbReference type="EMBL" id="PTQ40416.1"/>
    </source>
</evidence>
<evidence type="ECO:0000313" key="3">
    <source>
        <dbReference type="Proteomes" id="UP000244005"/>
    </source>
</evidence>
<accession>A0A2R6X2W3</accession>